<sequence>MIRANFTATLSNVHRGQIVVADNNVHPVLGLDEDGWLCTTAARRSVPRSANEFQRLAFHFEFIEHREDRTHYYITCAEHWAYIGARLESSSNGWLGLYGTHVAGRVRAVLNAPHPYNLLRTRPYWKIETLQPWDGTVESAGFVPFYLRDMNGYRVAESLSDNVPVLDLGRQYYLNAGERTGDVLEFFLSDIQLT</sequence>
<accession>A0A9X4DAG1</accession>
<dbReference type="RefSeq" id="WP_137164547.1">
    <property type="nucleotide sequence ID" value="NZ_CP128558.1"/>
</dbReference>
<name>A0A9X4DAG1_9PSED</name>
<gene>
    <name evidence="1" type="ORF">NP533_19085</name>
    <name evidence="2" type="ORF">NP554_11540</name>
</gene>
<dbReference type="AlphaFoldDB" id="A0A9X4DAG1"/>
<dbReference type="Proteomes" id="UP001150728">
    <property type="component" value="Unassembled WGS sequence"/>
</dbReference>
<evidence type="ECO:0000313" key="1">
    <source>
        <dbReference type="EMBL" id="MDD2108300.1"/>
    </source>
</evidence>
<reference evidence="2" key="1">
    <citation type="submission" date="2022-07" db="EMBL/GenBank/DDBJ databases">
        <title>Multi-strain Analysis of Pseudomonas putida Reveals Metabolic and Genetic Diversity.</title>
        <authorList>
            <person name="Monk J.M."/>
        </authorList>
    </citation>
    <scope>NUCLEOTIDE SEQUENCE</scope>
    <source>
        <strain evidence="1">17514</strain>
        <strain evidence="2">17633</strain>
    </source>
</reference>
<dbReference type="EMBL" id="JANIAN010000028">
    <property type="protein sequence ID" value="MDD2108300.1"/>
    <property type="molecule type" value="Genomic_DNA"/>
</dbReference>
<organism evidence="2 3">
    <name type="scientific">Pseudomonas asiatica</name>
    <dbReference type="NCBI Taxonomy" id="2219225"/>
    <lineage>
        <taxon>Bacteria</taxon>
        <taxon>Pseudomonadati</taxon>
        <taxon>Pseudomonadota</taxon>
        <taxon>Gammaproteobacteria</taxon>
        <taxon>Pseudomonadales</taxon>
        <taxon>Pseudomonadaceae</taxon>
        <taxon>Pseudomonas</taxon>
    </lineage>
</organism>
<dbReference type="Proteomes" id="UP001150678">
    <property type="component" value="Unassembled WGS sequence"/>
</dbReference>
<evidence type="ECO:0000313" key="2">
    <source>
        <dbReference type="EMBL" id="MDD2112405.1"/>
    </source>
</evidence>
<evidence type="ECO:0000313" key="3">
    <source>
        <dbReference type="Proteomes" id="UP001150728"/>
    </source>
</evidence>
<proteinExistence type="predicted"/>
<protein>
    <submittedName>
        <fullName evidence="2">Uncharacterized protein</fullName>
    </submittedName>
</protein>
<comment type="caution">
    <text evidence="2">The sequence shown here is derived from an EMBL/GenBank/DDBJ whole genome shotgun (WGS) entry which is preliminary data.</text>
</comment>
<dbReference type="EMBL" id="JANIAM010000007">
    <property type="protein sequence ID" value="MDD2112405.1"/>
    <property type="molecule type" value="Genomic_DNA"/>
</dbReference>